<dbReference type="PANTHER" id="PTHR43265:SF1">
    <property type="entry name" value="ESTERASE ESTD"/>
    <property type="match status" value="1"/>
</dbReference>
<dbReference type="InterPro" id="IPR022742">
    <property type="entry name" value="Hydrolase_4"/>
</dbReference>
<keyword evidence="4" id="KW-1185">Reference proteome</keyword>
<dbReference type="InterPro" id="IPR029058">
    <property type="entry name" value="AB_hydrolase_fold"/>
</dbReference>
<dbReference type="InterPro" id="IPR053145">
    <property type="entry name" value="AB_hydrolase_Est10"/>
</dbReference>
<evidence type="ECO:0000259" key="2">
    <source>
        <dbReference type="Pfam" id="PF12146"/>
    </source>
</evidence>
<accession>A0A4V6NEM0</accession>
<name>A0A4V6NEM0_9FLAO</name>
<dbReference type="PANTHER" id="PTHR43265">
    <property type="entry name" value="ESTERASE ESTD"/>
    <property type="match status" value="1"/>
</dbReference>
<feature type="signal peptide" evidence="1">
    <location>
        <begin position="1"/>
        <end position="18"/>
    </location>
</feature>
<dbReference type="Pfam" id="PF12146">
    <property type="entry name" value="Hydrolase_4"/>
    <property type="match status" value="1"/>
</dbReference>
<evidence type="ECO:0000313" key="4">
    <source>
        <dbReference type="Proteomes" id="UP000295714"/>
    </source>
</evidence>
<reference evidence="3 4" key="1">
    <citation type="journal article" date="2015" name="Stand. Genomic Sci.">
        <title>Genomic Encyclopedia of Bacterial and Archaeal Type Strains, Phase III: the genomes of soil and plant-associated and newly described type strains.</title>
        <authorList>
            <person name="Whitman W.B."/>
            <person name="Woyke T."/>
            <person name="Klenk H.P."/>
            <person name="Zhou Y."/>
            <person name="Lilburn T.G."/>
            <person name="Beck B.J."/>
            <person name="De Vos P."/>
            <person name="Vandamme P."/>
            <person name="Eisen J.A."/>
            <person name="Garrity G."/>
            <person name="Hugenholtz P."/>
            <person name="Kyrpides N.C."/>
        </authorList>
    </citation>
    <scope>NUCLEOTIDE SEQUENCE [LARGE SCALE GENOMIC DNA]</scope>
    <source>
        <strain evidence="3 4">CECT 8445</strain>
    </source>
</reference>
<dbReference type="SUPFAM" id="SSF53474">
    <property type="entry name" value="alpha/beta-Hydrolases"/>
    <property type="match status" value="1"/>
</dbReference>
<gene>
    <name evidence="3" type="ORF">DFQ05_2065</name>
</gene>
<dbReference type="Proteomes" id="UP000295714">
    <property type="component" value="Unassembled WGS sequence"/>
</dbReference>
<comment type="caution">
    <text evidence="3">The sequence shown here is derived from an EMBL/GenBank/DDBJ whole genome shotgun (WGS) entry which is preliminary data.</text>
</comment>
<dbReference type="GO" id="GO:0052689">
    <property type="term" value="F:carboxylic ester hydrolase activity"/>
    <property type="evidence" value="ECO:0007669"/>
    <property type="project" value="TreeGrafter"/>
</dbReference>
<evidence type="ECO:0000256" key="1">
    <source>
        <dbReference type="SAM" id="SignalP"/>
    </source>
</evidence>
<dbReference type="EMBL" id="SMGI01000003">
    <property type="protein sequence ID" value="TCK66791.1"/>
    <property type="molecule type" value="Genomic_DNA"/>
</dbReference>
<dbReference type="OrthoDB" id="9809549at2"/>
<organism evidence="3 4">
    <name type="scientific">Winogradskyella wandonensis</name>
    <dbReference type="NCBI Taxonomy" id="1442586"/>
    <lineage>
        <taxon>Bacteria</taxon>
        <taxon>Pseudomonadati</taxon>
        <taxon>Bacteroidota</taxon>
        <taxon>Flavobacteriia</taxon>
        <taxon>Flavobacteriales</taxon>
        <taxon>Flavobacteriaceae</taxon>
        <taxon>Winogradskyella</taxon>
    </lineage>
</organism>
<keyword evidence="1" id="KW-0732">Signal</keyword>
<evidence type="ECO:0000313" key="3">
    <source>
        <dbReference type="EMBL" id="TCK66791.1"/>
    </source>
</evidence>
<protein>
    <recommendedName>
        <fullName evidence="2">Serine aminopeptidase S33 domain-containing protein</fullName>
    </recommendedName>
</protein>
<dbReference type="RefSeq" id="WP_132705304.1">
    <property type="nucleotide sequence ID" value="NZ_SMGI01000003.1"/>
</dbReference>
<proteinExistence type="predicted"/>
<dbReference type="AlphaFoldDB" id="A0A4V6NEM0"/>
<dbReference type="Gene3D" id="3.40.50.1820">
    <property type="entry name" value="alpha/beta hydrolase"/>
    <property type="match status" value="1"/>
</dbReference>
<feature type="chain" id="PRO_5020786123" description="Serine aminopeptidase S33 domain-containing protein" evidence="1">
    <location>
        <begin position="19"/>
        <end position="311"/>
    </location>
</feature>
<feature type="domain" description="Serine aminopeptidase S33" evidence="2">
    <location>
        <begin position="80"/>
        <end position="167"/>
    </location>
</feature>
<sequence>MKTILLSFAFCFSLFVLGQNQIASEEKLLMNDSIQLPGTLTYTSELKTQPLVIFVQGSGNPDRNGNQPAMGVNINYIKLLRDKLNKNGIAFYSYDKRNVTKENMPYLLKSFVFDDLVTDVTTAIDAFKNDERFSYITLIGHSQGSLVAMLAVNENVDKFVSLAGLGEPVDLALTRQITAQSAQLGEKTKAHFKELKETGEIKNVDPLLISIFAKQNLPFFKNYIKYNPAEVIKTLTIPALVINGKKDIQVLVNDANLLHAAKPDSELVIIDKMNHVLKIIEKDSDNLASYTSPNFPLSEELVTVISNFVKQ</sequence>